<evidence type="ECO:0000256" key="2">
    <source>
        <dbReference type="ARBA" id="ARBA00010314"/>
    </source>
</evidence>
<dbReference type="Proteomes" id="UP000887565">
    <property type="component" value="Unplaced"/>
</dbReference>
<dbReference type="AlphaFoldDB" id="A0A915L5F5"/>
<protein>
    <submittedName>
        <fullName evidence="7">Transcriptional adapter 1</fullName>
    </submittedName>
</protein>
<organism evidence="6 7">
    <name type="scientific">Romanomermis culicivorax</name>
    <name type="common">Nematode worm</name>
    <dbReference type="NCBI Taxonomy" id="13658"/>
    <lineage>
        <taxon>Eukaryota</taxon>
        <taxon>Metazoa</taxon>
        <taxon>Ecdysozoa</taxon>
        <taxon>Nematoda</taxon>
        <taxon>Enoplea</taxon>
        <taxon>Dorylaimia</taxon>
        <taxon>Mermithida</taxon>
        <taxon>Mermithoidea</taxon>
        <taxon>Mermithidae</taxon>
        <taxon>Romanomermis</taxon>
    </lineage>
</organism>
<evidence type="ECO:0000256" key="4">
    <source>
        <dbReference type="ARBA" id="ARBA00023163"/>
    </source>
</evidence>
<dbReference type="GO" id="GO:0005634">
    <property type="term" value="C:nucleus"/>
    <property type="evidence" value="ECO:0007669"/>
    <property type="project" value="UniProtKB-SubCell"/>
</dbReference>
<evidence type="ECO:0000313" key="6">
    <source>
        <dbReference type="Proteomes" id="UP000887565"/>
    </source>
</evidence>
<sequence>MADELSVAKGKLSKVLGKAFTNYCSLLKKWFSGKLTKDDFDMEARLLFTIQTIHYHNDFLAALLNKCNIQLENDQKSTSSLTGLKALKRLRRSASTAANINPEKALSNSSVQKVLPNALPALTSAHINNIQPSVSCSEDGVLPDSSMIHGRLFIICWENGLECLDFDALSLILHALRDVLKDLIHACIEKKRSYLTYDDKFQHLFGVDDAKTESPEINHLRPHVAGKKGYGVAWEKYYPYRQPDGESWRSRAGEEKVVVSRAGEEKVVIEEYAA</sequence>
<proteinExistence type="inferred from homology"/>
<evidence type="ECO:0000256" key="1">
    <source>
        <dbReference type="ARBA" id="ARBA00004123"/>
    </source>
</evidence>
<comment type="subcellular location">
    <subcellularLocation>
        <location evidence="1">Nucleus</location>
    </subcellularLocation>
</comment>
<comment type="similarity">
    <text evidence="2">Belongs to the TADA1 family.</text>
</comment>
<dbReference type="GO" id="GO:0003713">
    <property type="term" value="F:transcription coactivator activity"/>
    <property type="evidence" value="ECO:0007669"/>
    <property type="project" value="TreeGrafter"/>
</dbReference>
<dbReference type="OMA" id="NIMTEDQ"/>
<dbReference type="GO" id="GO:0006357">
    <property type="term" value="P:regulation of transcription by RNA polymerase II"/>
    <property type="evidence" value="ECO:0007669"/>
    <property type="project" value="TreeGrafter"/>
</dbReference>
<dbReference type="PANTHER" id="PTHR21277">
    <property type="entry name" value="TRANSCRIPTIONAL ADAPTER 1"/>
    <property type="match status" value="1"/>
</dbReference>
<keyword evidence="3" id="KW-0805">Transcription regulation</keyword>
<dbReference type="PANTHER" id="PTHR21277:SF5">
    <property type="entry name" value="TRANSCRIPTIONAL ADAPTER 1"/>
    <property type="match status" value="1"/>
</dbReference>
<evidence type="ECO:0000256" key="5">
    <source>
        <dbReference type="ARBA" id="ARBA00023242"/>
    </source>
</evidence>
<dbReference type="Pfam" id="PF12767">
    <property type="entry name" value="SAGA-Tad1"/>
    <property type="match status" value="1"/>
</dbReference>
<evidence type="ECO:0000256" key="3">
    <source>
        <dbReference type="ARBA" id="ARBA00023015"/>
    </source>
</evidence>
<keyword evidence="5" id="KW-0539">Nucleus</keyword>
<accession>A0A915L5F5</accession>
<dbReference type="InterPro" id="IPR024738">
    <property type="entry name" value="Hfi1/Tada1"/>
</dbReference>
<dbReference type="GO" id="GO:0000124">
    <property type="term" value="C:SAGA complex"/>
    <property type="evidence" value="ECO:0007669"/>
    <property type="project" value="TreeGrafter"/>
</dbReference>
<keyword evidence="4" id="KW-0804">Transcription</keyword>
<reference evidence="7" key="1">
    <citation type="submission" date="2022-11" db="UniProtKB">
        <authorList>
            <consortium name="WormBaseParasite"/>
        </authorList>
    </citation>
    <scope>IDENTIFICATION</scope>
</reference>
<keyword evidence="6" id="KW-1185">Reference proteome</keyword>
<evidence type="ECO:0000313" key="7">
    <source>
        <dbReference type="WBParaSite" id="nRc.2.0.1.t45753-RA"/>
    </source>
</evidence>
<name>A0A915L5F5_ROMCU</name>
<dbReference type="WBParaSite" id="nRc.2.0.1.t45753-RA">
    <property type="protein sequence ID" value="nRc.2.0.1.t45753-RA"/>
    <property type="gene ID" value="nRc.2.0.1.g45753"/>
</dbReference>